<dbReference type="Proteomes" id="UP001597041">
    <property type="component" value="Unassembled WGS sequence"/>
</dbReference>
<organism evidence="1 2">
    <name type="scientific">Oceanobacillus locisalsi</name>
    <dbReference type="NCBI Taxonomy" id="546107"/>
    <lineage>
        <taxon>Bacteria</taxon>
        <taxon>Bacillati</taxon>
        <taxon>Bacillota</taxon>
        <taxon>Bacilli</taxon>
        <taxon>Bacillales</taxon>
        <taxon>Bacillaceae</taxon>
        <taxon>Oceanobacillus</taxon>
    </lineage>
</organism>
<sequence length="79" mass="9534">MTLTFIIQKQEQMNFHSYLSIKPMLMTRVMEDFDAQSQVKYWELMDYINKHGMVQRTPVFVEFKNSFLNRNYVEMSVGV</sequence>
<evidence type="ECO:0000313" key="2">
    <source>
        <dbReference type="Proteomes" id="UP001597041"/>
    </source>
</evidence>
<protein>
    <submittedName>
        <fullName evidence="1">Uncharacterized protein</fullName>
    </submittedName>
</protein>
<comment type="caution">
    <text evidence="1">The sequence shown here is derived from an EMBL/GenBank/DDBJ whole genome shotgun (WGS) entry which is preliminary data.</text>
</comment>
<dbReference type="EMBL" id="JBHTKK010000044">
    <property type="protein sequence ID" value="MFD1068242.1"/>
    <property type="molecule type" value="Genomic_DNA"/>
</dbReference>
<gene>
    <name evidence="1" type="ORF">ACFQ19_19810</name>
</gene>
<name>A0ABW3NK90_9BACI</name>
<proteinExistence type="predicted"/>
<reference evidence="2" key="1">
    <citation type="journal article" date="2019" name="Int. J. Syst. Evol. Microbiol.">
        <title>The Global Catalogue of Microorganisms (GCM) 10K type strain sequencing project: providing services to taxonomists for standard genome sequencing and annotation.</title>
        <authorList>
            <consortium name="The Broad Institute Genomics Platform"/>
            <consortium name="The Broad Institute Genome Sequencing Center for Infectious Disease"/>
            <person name="Wu L."/>
            <person name="Ma J."/>
        </authorList>
    </citation>
    <scope>NUCLEOTIDE SEQUENCE [LARGE SCALE GENOMIC DNA]</scope>
    <source>
        <strain evidence="2">CCUG 56608</strain>
    </source>
</reference>
<keyword evidence="2" id="KW-1185">Reference proteome</keyword>
<accession>A0ABW3NK90</accession>
<dbReference type="RefSeq" id="WP_379594552.1">
    <property type="nucleotide sequence ID" value="NZ_JBHTKK010000044.1"/>
</dbReference>
<evidence type="ECO:0000313" key="1">
    <source>
        <dbReference type="EMBL" id="MFD1068242.1"/>
    </source>
</evidence>